<keyword evidence="4 5" id="KW-0975">Bacterial flagellum</keyword>
<evidence type="ECO:0000313" key="7">
    <source>
        <dbReference type="Proteomes" id="UP000218767"/>
    </source>
</evidence>
<keyword evidence="6" id="KW-0969">Cilium</keyword>
<evidence type="ECO:0000256" key="5">
    <source>
        <dbReference type="HAMAP-Rule" id="MF_00724"/>
    </source>
</evidence>
<dbReference type="NCBIfam" id="TIGR00205">
    <property type="entry name" value="fliE"/>
    <property type="match status" value="1"/>
</dbReference>
<accession>A0A2A4XGB0</accession>
<keyword evidence="6" id="KW-0282">Flagellum</keyword>
<keyword evidence="6" id="KW-0966">Cell projection</keyword>
<dbReference type="AlphaFoldDB" id="A0A2A4XGB0"/>
<dbReference type="HAMAP" id="MF_00724">
    <property type="entry name" value="FliE"/>
    <property type="match status" value="1"/>
</dbReference>
<organism evidence="6 7">
    <name type="scientific">SAR86 cluster bacterium</name>
    <dbReference type="NCBI Taxonomy" id="2030880"/>
    <lineage>
        <taxon>Bacteria</taxon>
        <taxon>Pseudomonadati</taxon>
        <taxon>Pseudomonadota</taxon>
        <taxon>Gammaproteobacteria</taxon>
        <taxon>SAR86 cluster</taxon>
    </lineage>
</organism>
<dbReference type="GO" id="GO:0009425">
    <property type="term" value="C:bacterial-type flagellum basal body"/>
    <property type="evidence" value="ECO:0007669"/>
    <property type="project" value="UniProtKB-SubCell"/>
</dbReference>
<dbReference type="GO" id="GO:0071973">
    <property type="term" value="P:bacterial-type flagellum-dependent cell motility"/>
    <property type="evidence" value="ECO:0007669"/>
    <property type="project" value="InterPro"/>
</dbReference>
<dbReference type="PRINTS" id="PR01006">
    <property type="entry name" value="FLGHOOKFLIE"/>
</dbReference>
<protein>
    <recommendedName>
        <fullName evidence="3 5">Flagellar hook-basal body complex protein FliE</fullName>
    </recommendedName>
</protein>
<evidence type="ECO:0000256" key="3">
    <source>
        <dbReference type="ARBA" id="ARBA00018024"/>
    </source>
</evidence>
<evidence type="ECO:0000256" key="2">
    <source>
        <dbReference type="ARBA" id="ARBA00009272"/>
    </source>
</evidence>
<dbReference type="GO" id="GO:0003774">
    <property type="term" value="F:cytoskeletal motor activity"/>
    <property type="evidence" value="ECO:0007669"/>
    <property type="project" value="InterPro"/>
</dbReference>
<dbReference type="GO" id="GO:0005198">
    <property type="term" value="F:structural molecule activity"/>
    <property type="evidence" value="ECO:0007669"/>
    <property type="project" value="UniProtKB-UniRule"/>
</dbReference>
<dbReference type="InterPro" id="IPR001624">
    <property type="entry name" value="FliE"/>
</dbReference>
<evidence type="ECO:0000256" key="1">
    <source>
        <dbReference type="ARBA" id="ARBA00004117"/>
    </source>
</evidence>
<dbReference type="PANTHER" id="PTHR34653:SF1">
    <property type="entry name" value="FLAGELLAR HOOK-BASAL BODY COMPLEX PROTEIN FLIE"/>
    <property type="match status" value="1"/>
</dbReference>
<comment type="caution">
    <text evidence="6">The sequence shown here is derived from an EMBL/GenBank/DDBJ whole genome shotgun (WGS) entry which is preliminary data.</text>
</comment>
<reference evidence="7" key="1">
    <citation type="submission" date="2017-08" db="EMBL/GenBank/DDBJ databases">
        <title>A dynamic microbial community with high functional redundancy inhabits the cold, oxic subseafloor aquifer.</title>
        <authorList>
            <person name="Tully B.J."/>
            <person name="Wheat C.G."/>
            <person name="Glazer B.T."/>
            <person name="Huber J.A."/>
        </authorList>
    </citation>
    <scope>NUCLEOTIDE SEQUENCE [LARGE SCALE GENOMIC DNA]</scope>
</reference>
<comment type="subcellular location">
    <subcellularLocation>
        <location evidence="1 5">Bacterial flagellum basal body</location>
    </subcellularLocation>
</comment>
<name>A0A2A4XGB0_9GAMM</name>
<dbReference type="Proteomes" id="UP000218767">
    <property type="component" value="Unassembled WGS sequence"/>
</dbReference>
<proteinExistence type="inferred from homology"/>
<evidence type="ECO:0000256" key="4">
    <source>
        <dbReference type="ARBA" id="ARBA00023143"/>
    </source>
</evidence>
<dbReference type="Pfam" id="PF02049">
    <property type="entry name" value="FliE"/>
    <property type="match status" value="1"/>
</dbReference>
<evidence type="ECO:0000313" key="6">
    <source>
        <dbReference type="EMBL" id="PCI81620.1"/>
    </source>
</evidence>
<sequence>MSQMNVEQVLNQMRILSQNNVLPETSNTNRADFSQLLSDSIGQVNELQKESREMKTAFEMGDSGVDIPEVMIAVQKASLSFEAITEVRNKLLSAYQEVMNMPV</sequence>
<gene>
    <name evidence="5" type="primary">fliE</name>
    <name evidence="6" type="ORF">COB20_01320</name>
</gene>
<dbReference type="EMBL" id="NVUL01000004">
    <property type="protein sequence ID" value="PCI81620.1"/>
    <property type="molecule type" value="Genomic_DNA"/>
</dbReference>
<dbReference type="PANTHER" id="PTHR34653">
    <property type="match status" value="1"/>
</dbReference>
<comment type="similarity">
    <text evidence="2 5">Belongs to the FliE family.</text>
</comment>